<evidence type="ECO:0000256" key="2">
    <source>
        <dbReference type="ARBA" id="ARBA00022576"/>
    </source>
</evidence>
<dbReference type="InterPro" id="IPR005814">
    <property type="entry name" value="Aminotrans_3"/>
</dbReference>
<dbReference type="InterPro" id="IPR049704">
    <property type="entry name" value="Aminotrans_3_PPA_site"/>
</dbReference>
<keyword evidence="5 7" id="KW-0663">Pyridoxal phosphate</keyword>
<comment type="pathway">
    <text evidence="6">Amino-acid biosynthesis.</text>
</comment>
<dbReference type="Pfam" id="PF00202">
    <property type="entry name" value="Aminotran_3"/>
    <property type="match status" value="1"/>
</dbReference>
<dbReference type="NCBIfam" id="NF002325">
    <property type="entry name" value="PRK01278.1"/>
    <property type="match status" value="1"/>
</dbReference>
<evidence type="ECO:0000313" key="8">
    <source>
        <dbReference type="EMBL" id="VWX33350.1"/>
    </source>
</evidence>
<dbReference type="NCBIfam" id="NF002797">
    <property type="entry name" value="PRK02936.1"/>
    <property type="match status" value="1"/>
</dbReference>
<dbReference type="PROSITE" id="PS00600">
    <property type="entry name" value="AA_TRANSFER_CLASS_3"/>
    <property type="match status" value="1"/>
</dbReference>
<dbReference type="SUPFAM" id="SSF53383">
    <property type="entry name" value="PLP-dependent transferases"/>
    <property type="match status" value="1"/>
</dbReference>
<keyword evidence="9" id="KW-1185">Reference proteome</keyword>
<dbReference type="GO" id="GO:0030170">
    <property type="term" value="F:pyridoxal phosphate binding"/>
    <property type="evidence" value="ECO:0007669"/>
    <property type="project" value="InterPro"/>
</dbReference>
<dbReference type="EC" id="2.6.1.11" evidence="8"/>
<dbReference type="RefSeq" id="WP_159172760.1">
    <property type="nucleotide sequence ID" value="NZ_LR732308.1"/>
</dbReference>
<dbReference type="InterPro" id="IPR050103">
    <property type="entry name" value="Class-III_PLP-dep_AT"/>
</dbReference>
<dbReference type="NCBIfam" id="TIGR00707">
    <property type="entry name" value="argD"/>
    <property type="match status" value="1"/>
</dbReference>
<keyword evidence="4 8" id="KW-0808">Transferase</keyword>
<dbReference type="InterPro" id="IPR004636">
    <property type="entry name" value="AcOrn/SuccOrn_fam"/>
</dbReference>
<dbReference type="InterPro" id="IPR015424">
    <property type="entry name" value="PyrdxlP-dep_Trfase"/>
</dbReference>
<proteinExistence type="inferred from homology"/>
<evidence type="ECO:0000256" key="5">
    <source>
        <dbReference type="ARBA" id="ARBA00022898"/>
    </source>
</evidence>
<name>A0A653I312_9BACL</name>
<dbReference type="PIRSF" id="PIRSF000521">
    <property type="entry name" value="Transaminase_4ab_Lys_Orn"/>
    <property type="match status" value="1"/>
</dbReference>
<dbReference type="FunFam" id="3.40.640.10:FF:000004">
    <property type="entry name" value="Acetylornithine aminotransferase"/>
    <property type="match status" value="1"/>
</dbReference>
<dbReference type="EMBL" id="CABWKQ010000003">
    <property type="protein sequence ID" value="VWX33350.1"/>
    <property type="molecule type" value="Genomic_DNA"/>
</dbReference>
<evidence type="ECO:0000256" key="4">
    <source>
        <dbReference type="ARBA" id="ARBA00022679"/>
    </source>
</evidence>
<dbReference type="Gene3D" id="3.90.1150.10">
    <property type="entry name" value="Aspartate Aminotransferase, domain 1"/>
    <property type="match status" value="1"/>
</dbReference>
<dbReference type="Gene3D" id="3.40.640.10">
    <property type="entry name" value="Type I PLP-dependent aspartate aminotransferase-like (Major domain)"/>
    <property type="match status" value="1"/>
</dbReference>
<gene>
    <name evidence="8" type="primary">argD</name>
    <name evidence="8" type="ORF">EXIGUO9Y_110151</name>
</gene>
<dbReference type="AlphaFoldDB" id="A0A653I312"/>
<dbReference type="CDD" id="cd00610">
    <property type="entry name" value="OAT_like"/>
    <property type="match status" value="1"/>
</dbReference>
<accession>A0A653I312</accession>
<evidence type="ECO:0000256" key="3">
    <source>
        <dbReference type="ARBA" id="ARBA00022605"/>
    </source>
</evidence>
<evidence type="ECO:0000313" key="9">
    <source>
        <dbReference type="Proteomes" id="UP000439752"/>
    </source>
</evidence>
<organism evidence="8 9">
    <name type="scientific">Exiguobacterium oxidotolerans</name>
    <dbReference type="NCBI Taxonomy" id="223958"/>
    <lineage>
        <taxon>Bacteria</taxon>
        <taxon>Bacillati</taxon>
        <taxon>Bacillota</taxon>
        <taxon>Bacilli</taxon>
        <taxon>Bacillales</taxon>
        <taxon>Bacillales Family XII. Incertae Sedis</taxon>
        <taxon>Exiguobacterium</taxon>
    </lineage>
</organism>
<sequence length="381" mass="41763">MSALLPTYQRHNIELVEGTGSFVKDTQGITYLDFMMGIAVCNTGHRHPYVEQRLKEQLGQLWHTSNLFESSKQERVATLLTENSHLSHAFFCNSGTEANEGAFKLIRKWTQKTEILSFSQSFHGRTFAMMGATGQEKVKEGFGEMVADFKHLVFNDLSSLDAITEKTGAVWLEIIQGEGGVIVADDAWLEALMKRTKAYGVKIVVDEVQTGIGRTGSRFAFEQTPLKPDIITVAKGLGSGFPVGAIITTAEAATIFTPGTHGSTFGGNPLAMTAAEATLDLLLTDELLHEVQEKGNYLMRRLAAELPETSLHSVRGRGLMIGIEFERPVAGIVQALQQVGMLVVSAGPHVVRLLPSLFVTREELDLALEKIKQVCQQEVMV</sequence>
<dbReference type="PANTHER" id="PTHR11986">
    <property type="entry name" value="AMINOTRANSFERASE CLASS III"/>
    <property type="match status" value="1"/>
</dbReference>
<protein>
    <submittedName>
        <fullName evidence="8">N-acetylornithine aminotransferase</fullName>
        <ecNumber evidence="8">2.6.1.11</ecNumber>
    </submittedName>
</protein>
<keyword evidence="2 8" id="KW-0032">Aminotransferase</keyword>
<dbReference type="GO" id="GO:0006526">
    <property type="term" value="P:L-arginine biosynthetic process"/>
    <property type="evidence" value="ECO:0007669"/>
    <property type="project" value="UniProtKB-ARBA"/>
</dbReference>
<dbReference type="InterPro" id="IPR015422">
    <property type="entry name" value="PyrdxlP-dep_Trfase_small"/>
</dbReference>
<evidence type="ECO:0000256" key="6">
    <source>
        <dbReference type="ARBA" id="ARBA00029440"/>
    </source>
</evidence>
<dbReference type="PANTHER" id="PTHR11986:SF79">
    <property type="entry name" value="ACETYLORNITHINE AMINOTRANSFERASE, MITOCHONDRIAL"/>
    <property type="match status" value="1"/>
</dbReference>
<dbReference type="Proteomes" id="UP000439752">
    <property type="component" value="Unassembled WGS sequence"/>
</dbReference>
<dbReference type="GO" id="GO:0042802">
    <property type="term" value="F:identical protein binding"/>
    <property type="evidence" value="ECO:0007669"/>
    <property type="project" value="TreeGrafter"/>
</dbReference>
<dbReference type="InterPro" id="IPR015421">
    <property type="entry name" value="PyrdxlP-dep_Trfase_major"/>
</dbReference>
<comment type="cofactor">
    <cofactor evidence="1">
        <name>pyridoxal 5'-phosphate</name>
        <dbReference type="ChEBI" id="CHEBI:597326"/>
    </cofactor>
</comment>
<comment type="similarity">
    <text evidence="7">Belongs to the class-III pyridoxal-phosphate-dependent aminotransferase family.</text>
</comment>
<keyword evidence="3" id="KW-0028">Amino-acid biosynthesis</keyword>
<evidence type="ECO:0000256" key="7">
    <source>
        <dbReference type="RuleBase" id="RU003560"/>
    </source>
</evidence>
<reference evidence="8 9" key="1">
    <citation type="submission" date="2019-10" db="EMBL/GenBank/DDBJ databases">
        <authorList>
            <person name="Karimi E."/>
        </authorList>
    </citation>
    <scope>NUCLEOTIDE SEQUENCE [LARGE SCALE GENOMIC DNA]</scope>
    <source>
        <strain evidence="8">Exiguobacterium sp. 9Y</strain>
    </source>
</reference>
<evidence type="ECO:0000256" key="1">
    <source>
        <dbReference type="ARBA" id="ARBA00001933"/>
    </source>
</evidence>
<dbReference type="GO" id="GO:0003992">
    <property type="term" value="F:N2-acetyl-L-ornithine:2-oxoglutarate 5-aminotransferase activity"/>
    <property type="evidence" value="ECO:0007669"/>
    <property type="project" value="UniProtKB-EC"/>
</dbReference>